<dbReference type="EMBL" id="CP000051">
    <property type="protein sequence ID" value="AAX50488.1"/>
    <property type="molecule type" value="Genomic_DNA"/>
</dbReference>
<evidence type="ECO:0000313" key="4">
    <source>
        <dbReference type="Proteomes" id="UP000002532"/>
    </source>
</evidence>
<reference evidence="3 4" key="1">
    <citation type="journal article" date="2005" name="Infect. Immun.">
        <title>Comparative genomic analysis of Chlamydia trachomatis oculotropic and genitotropic strains.</title>
        <authorList>
            <person name="Carlson J.H."/>
            <person name="Porcella S.F."/>
            <person name="McClarty G."/>
            <person name="Caldwell H.D."/>
        </authorList>
    </citation>
    <scope>NUCLEOTIDE SEQUENCE [LARGE SCALE GENOMIC DNA]</scope>
    <source>
        <strain evidence="4">ATCC VR-571B / DSM 19440 / HAR-13</strain>
    </source>
</reference>
<protein>
    <submittedName>
        <fullName evidence="3">Hypothetical membrane associated protein</fullName>
    </submittedName>
</protein>
<dbReference type="SMR" id="A0A0H2X1Q9"/>
<evidence type="ECO:0000256" key="1">
    <source>
        <dbReference type="SAM" id="Coils"/>
    </source>
</evidence>
<feature type="transmembrane region" description="Helical" evidence="2">
    <location>
        <begin position="65"/>
        <end position="85"/>
    </location>
</feature>
<keyword evidence="2" id="KW-0472">Membrane</keyword>
<evidence type="ECO:0000256" key="2">
    <source>
        <dbReference type="SAM" id="Phobius"/>
    </source>
</evidence>
<sequence length="196" mass="20591">MSTTISGDASSLPLPTASCVEIKSTSSSTKGNTCSKILDIALAIVGALVVVAGVLALVLCASNVIFTAIGIAALIIGSACVGAGISRLMCRSSYASLEAKNVLAEQRLRNLSEEKDALVSVSFINKIFLRGLTDDLQALEAKAIEVEIDCLDRLEKNEQALLSDVRLVLSSYTRWLDSAEKEKAALKASIDANQAS</sequence>
<dbReference type="AlphaFoldDB" id="A0A0H2X1Q9"/>
<dbReference type="HOGENOM" id="CLU_124333_0_0_0"/>
<keyword evidence="1" id="KW-0175">Coiled coil</keyword>
<accession>A0A0H2X1Q9</accession>
<organism evidence="3 4">
    <name type="scientific">Chlamydia trachomatis serovar A (strain ATCC VR-571B / DSM 19440 / HAR-13)</name>
    <dbReference type="NCBI Taxonomy" id="315277"/>
    <lineage>
        <taxon>Bacteria</taxon>
        <taxon>Pseudomonadati</taxon>
        <taxon>Chlamydiota</taxon>
        <taxon>Chlamydiia</taxon>
        <taxon>Chlamydiales</taxon>
        <taxon>Chlamydiaceae</taxon>
        <taxon>Chlamydia/Chlamydophila group</taxon>
        <taxon>Chlamydia</taxon>
    </lineage>
</organism>
<name>A0A0H2X1Q9_CHLTA</name>
<feature type="coiled-coil region" evidence="1">
    <location>
        <begin position="94"/>
        <end position="149"/>
    </location>
</feature>
<dbReference type="KEGG" id="cta:CTA_0250"/>
<keyword evidence="4" id="KW-1185">Reference proteome</keyword>
<keyword evidence="2" id="KW-1133">Transmembrane helix</keyword>
<proteinExistence type="predicted"/>
<evidence type="ECO:0000313" key="3">
    <source>
        <dbReference type="EMBL" id="AAX50488.1"/>
    </source>
</evidence>
<keyword evidence="2" id="KW-0812">Transmembrane</keyword>
<dbReference type="RefSeq" id="WP_009871575.1">
    <property type="nucleotide sequence ID" value="NC_007429.1"/>
</dbReference>
<dbReference type="Proteomes" id="UP000002532">
    <property type="component" value="Chromosome"/>
</dbReference>
<gene>
    <name evidence="3" type="ordered locus">CTA_0250</name>
</gene>
<feature type="transmembrane region" description="Helical" evidence="2">
    <location>
        <begin position="37"/>
        <end position="59"/>
    </location>
</feature>